<dbReference type="EMBL" id="PGTK01000003">
    <property type="protein sequence ID" value="PJF31532.1"/>
    <property type="molecule type" value="Genomic_DNA"/>
</dbReference>
<feature type="compositionally biased region" description="Pro residues" evidence="1">
    <location>
        <begin position="26"/>
        <end position="40"/>
    </location>
</feature>
<feature type="signal peptide" evidence="2">
    <location>
        <begin position="1"/>
        <end position="24"/>
    </location>
</feature>
<evidence type="ECO:0000259" key="3">
    <source>
        <dbReference type="Pfam" id="PF14344"/>
    </source>
</evidence>
<accession>A0A2M8P1V9</accession>
<reference evidence="4 5" key="1">
    <citation type="submission" date="2017-11" db="EMBL/GenBank/DDBJ databases">
        <title>Evolution of Phototrophy in the Chloroflexi Phylum Driven by Horizontal Gene Transfer.</title>
        <authorList>
            <person name="Ward L.M."/>
            <person name="Hemp J."/>
            <person name="Shih P.M."/>
            <person name="Mcglynn S.E."/>
            <person name="Fischer W."/>
        </authorList>
    </citation>
    <scope>NUCLEOTIDE SEQUENCE [LARGE SCALE GENOMIC DNA]</scope>
    <source>
        <strain evidence="4">CP2_2F</strain>
    </source>
</reference>
<feature type="compositionally biased region" description="Low complexity" evidence="1">
    <location>
        <begin position="41"/>
        <end position="55"/>
    </location>
</feature>
<protein>
    <recommendedName>
        <fullName evidence="3">DUF4397 domain-containing protein</fullName>
    </recommendedName>
</protein>
<dbReference type="InterPro" id="IPR025510">
    <property type="entry name" value="DUF4397"/>
</dbReference>
<evidence type="ECO:0000256" key="1">
    <source>
        <dbReference type="SAM" id="MobiDB-lite"/>
    </source>
</evidence>
<name>A0A2M8P1V9_9CHLR</name>
<keyword evidence="2" id="KW-0732">Signal</keyword>
<dbReference type="AlphaFoldDB" id="A0A2M8P1V9"/>
<gene>
    <name evidence="4" type="ORF">CUN51_04170</name>
</gene>
<feature type="domain" description="DUF4397" evidence="3">
    <location>
        <begin position="472"/>
        <end position="583"/>
    </location>
</feature>
<sequence>MLMSRFRLLLSLALLCGVVLSACAAPPEPTATPTSSPSPTPTATLTPTATPTPALLPTALPDPTLRGTLRFFHAAPDLPPVDVYMDGAVVALGLRYGEFSLPLPLNEGTYTLRVLPNRAPSDQVEALTRESVRVRPGDTLLYVLRPEGETLRALRYPQDMSTTALGSGRVAAINALVGDIGLSVFLDEDIPIGAAQSGGQSTAARETPARRYTARFVRNQDNLLAAPFTLNVRDSVLLLIYGTLNAPRFATLALSTPRESKLRVLNADSSLPQVDLYLDERLVAENIAFGTVSALVSLPSRTYRMRLLLHGAPADSQPILEGNLPVAEDRQLLLAVYSETVERRRFTRTKLFTEPLDLPPQGSARFSVLNFARQATDIQVFDPTAPLGAPVQYAMLSAPITLNAGRWRFAFNTVERDQPSRTAETADLMLEAGWSYIYVVLSSLNTPTLLISTNVQALFAALPTPTLSSPVSVRLVNAAAEPLTVDLIIGEMPIFTAISENSATAERQIESAMRPVRLRRSGTDEILAEQTLLFAPNSGIVFVVLGRQGAWQLLQSQERTRPSRSNALLRVIHAAPDAEPISVESPLSVSGGVFGNRPTPTPRAAQYFVRLEYGNISSMVTLRANTYTFIARSAIDGTPLAELRNVEIATGLRYDLILVRGDSGFPRDVRLVLVRAE</sequence>
<dbReference type="Pfam" id="PF14344">
    <property type="entry name" value="DUF4397"/>
    <property type="match status" value="3"/>
</dbReference>
<feature type="region of interest" description="Disordered" evidence="1">
    <location>
        <begin position="26"/>
        <end position="55"/>
    </location>
</feature>
<dbReference type="Proteomes" id="UP000228921">
    <property type="component" value="Unassembled WGS sequence"/>
</dbReference>
<evidence type="ECO:0000313" key="5">
    <source>
        <dbReference type="Proteomes" id="UP000228921"/>
    </source>
</evidence>
<organism evidence="4 5">
    <name type="scientific">Candidatus Thermofonsia Clade 1 bacterium</name>
    <dbReference type="NCBI Taxonomy" id="2364210"/>
    <lineage>
        <taxon>Bacteria</taxon>
        <taxon>Bacillati</taxon>
        <taxon>Chloroflexota</taxon>
        <taxon>Candidatus Thermofontia</taxon>
        <taxon>Candidatus Thermofonsia Clade 1</taxon>
    </lineage>
</organism>
<dbReference type="PROSITE" id="PS51257">
    <property type="entry name" value="PROKAR_LIPOPROTEIN"/>
    <property type="match status" value="1"/>
</dbReference>
<evidence type="ECO:0000313" key="4">
    <source>
        <dbReference type="EMBL" id="PJF31532.1"/>
    </source>
</evidence>
<feature type="domain" description="DUF4397" evidence="3">
    <location>
        <begin position="260"/>
        <end position="380"/>
    </location>
</feature>
<comment type="caution">
    <text evidence="4">The sequence shown here is derived from an EMBL/GenBank/DDBJ whole genome shotgun (WGS) entry which is preliminary data.</text>
</comment>
<feature type="chain" id="PRO_5014650362" description="DUF4397 domain-containing protein" evidence="2">
    <location>
        <begin position="25"/>
        <end position="677"/>
    </location>
</feature>
<proteinExistence type="predicted"/>
<feature type="domain" description="DUF4397" evidence="3">
    <location>
        <begin position="68"/>
        <end position="175"/>
    </location>
</feature>
<evidence type="ECO:0000256" key="2">
    <source>
        <dbReference type="SAM" id="SignalP"/>
    </source>
</evidence>